<dbReference type="Pfam" id="PF13177">
    <property type="entry name" value="DNA_pol3_delta2"/>
    <property type="match status" value="1"/>
</dbReference>
<keyword evidence="2 11" id="KW-0808">Transferase</keyword>
<dbReference type="InterPro" id="IPR027417">
    <property type="entry name" value="P-loop_NTPase"/>
</dbReference>
<dbReference type="InterPro" id="IPR003593">
    <property type="entry name" value="AAA+_ATPase"/>
</dbReference>
<dbReference type="InterPro" id="IPR045085">
    <property type="entry name" value="HLD_clamp_pol_III_gamma_tau"/>
</dbReference>
<evidence type="ECO:0000259" key="13">
    <source>
        <dbReference type="SMART" id="SM00382"/>
    </source>
</evidence>
<evidence type="ECO:0000256" key="7">
    <source>
        <dbReference type="ARBA" id="ARBA00022833"/>
    </source>
</evidence>
<feature type="region of interest" description="Disordered" evidence="12">
    <location>
        <begin position="575"/>
        <end position="733"/>
    </location>
</feature>
<dbReference type="Gene3D" id="1.20.272.10">
    <property type="match status" value="1"/>
</dbReference>
<feature type="compositionally biased region" description="Low complexity" evidence="12">
    <location>
        <begin position="645"/>
        <end position="661"/>
    </location>
</feature>
<keyword evidence="6 11" id="KW-0547">Nucleotide-binding</keyword>
<dbReference type="GO" id="GO:0003677">
    <property type="term" value="F:DNA binding"/>
    <property type="evidence" value="ECO:0007669"/>
    <property type="project" value="InterPro"/>
</dbReference>
<accession>A0A1Y5PC07</accession>
<keyword evidence="8 11" id="KW-0067">ATP-binding</keyword>
<evidence type="ECO:0000256" key="5">
    <source>
        <dbReference type="ARBA" id="ARBA00022723"/>
    </source>
</evidence>
<dbReference type="GO" id="GO:0003887">
    <property type="term" value="F:DNA-directed DNA polymerase activity"/>
    <property type="evidence" value="ECO:0007669"/>
    <property type="project" value="UniProtKB-KW"/>
</dbReference>
<dbReference type="Gene3D" id="1.10.8.60">
    <property type="match status" value="1"/>
</dbReference>
<dbReference type="GO" id="GO:0006261">
    <property type="term" value="P:DNA-templated DNA replication"/>
    <property type="evidence" value="ECO:0007669"/>
    <property type="project" value="TreeGrafter"/>
</dbReference>
<comment type="function">
    <text evidence="11">DNA polymerase III is a complex, multichain enzyme responsible for most of the replicative synthesis in bacteria. This DNA polymerase also exhibits 3' to 5' exonuclease activity.</text>
</comment>
<dbReference type="GO" id="GO:0005524">
    <property type="term" value="F:ATP binding"/>
    <property type="evidence" value="ECO:0007669"/>
    <property type="project" value="UniProtKB-KW"/>
</dbReference>
<dbReference type="Gene3D" id="3.40.50.300">
    <property type="entry name" value="P-loop containing nucleotide triphosphate hydrolases"/>
    <property type="match status" value="1"/>
</dbReference>
<protein>
    <recommendedName>
        <fullName evidence="11">DNA polymerase III subunit gamma/tau</fullName>
        <ecNumber evidence="11">2.7.7.7</ecNumber>
    </recommendedName>
</protein>
<keyword evidence="9 11" id="KW-0239">DNA-directed DNA polymerase</keyword>
<feature type="compositionally biased region" description="Gly residues" evidence="12">
    <location>
        <begin position="589"/>
        <end position="602"/>
    </location>
</feature>
<comment type="catalytic activity">
    <reaction evidence="10 11">
        <text>DNA(n) + a 2'-deoxyribonucleoside 5'-triphosphate = DNA(n+1) + diphosphate</text>
        <dbReference type="Rhea" id="RHEA:22508"/>
        <dbReference type="Rhea" id="RHEA-COMP:17339"/>
        <dbReference type="Rhea" id="RHEA-COMP:17340"/>
        <dbReference type="ChEBI" id="CHEBI:33019"/>
        <dbReference type="ChEBI" id="CHEBI:61560"/>
        <dbReference type="ChEBI" id="CHEBI:173112"/>
        <dbReference type="EC" id="2.7.7.7"/>
    </reaction>
</comment>
<reference evidence="14" key="1">
    <citation type="submission" date="2016-03" db="EMBL/GenBank/DDBJ databases">
        <authorList>
            <person name="Ploux O."/>
        </authorList>
    </citation>
    <scope>NUCLEOTIDE SEQUENCE</scope>
    <source>
        <strain evidence="14">UC1</strain>
    </source>
</reference>
<evidence type="ECO:0000256" key="11">
    <source>
        <dbReference type="RuleBase" id="RU364063"/>
    </source>
</evidence>
<dbReference type="PANTHER" id="PTHR11669:SF0">
    <property type="entry name" value="PROTEIN STICHEL-LIKE 2"/>
    <property type="match status" value="1"/>
</dbReference>
<comment type="similarity">
    <text evidence="1 11">Belongs to the DnaX/STICHEL family.</text>
</comment>
<dbReference type="SUPFAM" id="SSF52540">
    <property type="entry name" value="P-loop containing nucleoside triphosphate hydrolases"/>
    <property type="match status" value="1"/>
</dbReference>
<proteinExistence type="inferred from homology"/>
<keyword evidence="3 11" id="KW-0548">Nucleotidyltransferase</keyword>
<dbReference type="Pfam" id="PF12169">
    <property type="entry name" value="DNA_pol3_gamma3"/>
    <property type="match status" value="1"/>
</dbReference>
<dbReference type="InterPro" id="IPR008921">
    <property type="entry name" value="DNA_pol3_clamp-load_cplx_C"/>
</dbReference>
<dbReference type="InterPro" id="IPR050238">
    <property type="entry name" value="DNA_Rep/Repair_Clamp_Loader"/>
</dbReference>
<dbReference type="SUPFAM" id="SSF48019">
    <property type="entry name" value="post-AAA+ oligomerization domain-like"/>
    <property type="match status" value="1"/>
</dbReference>
<evidence type="ECO:0000256" key="6">
    <source>
        <dbReference type="ARBA" id="ARBA00022741"/>
    </source>
</evidence>
<dbReference type="EC" id="2.7.7.7" evidence="11"/>
<dbReference type="CDD" id="cd00009">
    <property type="entry name" value="AAA"/>
    <property type="match status" value="1"/>
</dbReference>
<gene>
    <name evidence="11" type="primary">dnaX</name>
    <name evidence="14" type="ORF">MIPYR_80025</name>
</gene>
<evidence type="ECO:0000256" key="10">
    <source>
        <dbReference type="ARBA" id="ARBA00049244"/>
    </source>
</evidence>
<feature type="region of interest" description="Disordered" evidence="12">
    <location>
        <begin position="444"/>
        <end position="491"/>
    </location>
</feature>
<dbReference type="Pfam" id="PF22608">
    <property type="entry name" value="DNAX_ATPase_lid"/>
    <property type="match status" value="1"/>
</dbReference>
<evidence type="ECO:0000313" key="14">
    <source>
        <dbReference type="EMBL" id="SBS74869.1"/>
    </source>
</evidence>
<organism evidence="14">
    <name type="scientific">uncultured Microbacterium sp</name>
    <dbReference type="NCBI Taxonomy" id="191216"/>
    <lineage>
        <taxon>Bacteria</taxon>
        <taxon>Bacillati</taxon>
        <taxon>Actinomycetota</taxon>
        <taxon>Actinomycetes</taxon>
        <taxon>Micrococcales</taxon>
        <taxon>Microbacteriaceae</taxon>
        <taxon>Microbacterium</taxon>
        <taxon>environmental samples</taxon>
    </lineage>
</organism>
<feature type="compositionally biased region" description="Low complexity" evidence="12">
    <location>
        <begin position="603"/>
        <end position="638"/>
    </location>
</feature>
<evidence type="ECO:0000256" key="9">
    <source>
        <dbReference type="ARBA" id="ARBA00022932"/>
    </source>
</evidence>
<evidence type="ECO:0000256" key="3">
    <source>
        <dbReference type="ARBA" id="ARBA00022695"/>
    </source>
</evidence>
<evidence type="ECO:0000256" key="1">
    <source>
        <dbReference type="ARBA" id="ARBA00006360"/>
    </source>
</evidence>
<name>A0A1Y5PC07_9MICO</name>
<feature type="domain" description="AAA+ ATPase" evidence="13">
    <location>
        <begin position="36"/>
        <end position="177"/>
    </location>
</feature>
<dbReference type="RefSeq" id="WP_295577969.1">
    <property type="nucleotide sequence ID" value="NZ_FLQR01000012.1"/>
</dbReference>
<dbReference type="InterPro" id="IPR022754">
    <property type="entry name" value="DNA_pol_III_gamma-3"/>
</dbReference>
<dbReference type="AlphaFoldDB" id="A0A1Y5PC07"/>
<keyword evidence="7" id="KW-0862">Zinc</keyword>
<evidence type="ECO:0000256" key="12">
    <source>
        <dbReference type="SAM" id="MobiDB-lite"/>
    </source>
</evidence>
<dbReference type="NCBIfam" id="NF005846">
    <property type="entry name" value="PRK07764.1-6"/>
    <property type="match status" value="1"/>
</dbReference>
<dbReference type="InterPro" id="IPR012763">
    <property type="entry name" value="DNA_pol_III_sug/sutau_N"/>
</dbReference>
<dbReference type="PANTHER" id="PTHR11669">
    <property type="entry name" value="REPLICATION FACTOR C / DNA POLYMERASE III GAMMA-TAU SUBUNIT"/>
    <property type="match status" value="1"/>
</dbReference>
<keyword evidence="5" id="KW-0479">Metal-binding</keyword>
<evidence type="ECO:0000256" key="4">
    <source>
        <dbReference type="ARBA" id="ARBA00022705"/>
    </source>
</evidence>
<sequence length="765" mass="78054">MTTALYRRYRPETFGEMIGQSQVTEPLMTALRGDRVGHAYLFSGPRGCGKTTSARILARCLNCAAGPTDTPCGTCDSCVELSRGGGGSLDVVEIDAASHNGVDDARDLRERAIFAPARDRFKIFILDEAHMVTAQGFNALLKLVEEPPDHVKFIFATTEPEKVIGTIRSRTHHYPFRLVAPGPMLEYVEQLCRTEDVQVEPGVLPLVVRAGGGSPRDTLSLLDQLIAGSEDGAVKYERAVALLGYTHAELLDEVVDAFGARDAAAAFSAVDRVVQTGQDPRRFVDDLLERLRDLIIVSATGPGAAAVFRGITADELDRMGRQAAAFGTDRLSRIADLVVATLDDMTGATSPRLQLELLVARVLAGGEASSAAASLSGAAAPVVAAGSVVPAPAAAPAPAHAPAAQAPAAPASAAAPSAPASAAAPAPASASAPAAASASAAAPASASGTPASATSAPAPAPGSAAAPGADTAPATPTDTAPQPTPVPTGPVTFAQIRDAWPEILNRLEPVSRSSWMIATAARPAAYTESGVLTLSFQSQADVAAFKKLNAGQGPSEDLRGAIHSVLGIRVKYVAKHDSDPTPPPPASDGPGGGPAGGSGGSGPAAPSGDGRPRPGGASRPSAPSPPRGAASAAAAAAPVTEWAVAPIPMSDDAPAASAPLAVDDEPEEAESAPVRTLTLPREGDIIPIPDEAPDDEDDVPPPPDDDAPIPPRAPVAVERPIAERPPARAPRRGGIERVGEAVVRQVLGATFVREEPYTAPTTRFS</sequence>
<dbReference type="FunFam" id="3.40.50.300:FF:000014">
    <property type="entry name" value="DNA polymerase III subunit gamma/tau"/>
    <property type="match status" value="1"/>
</dbReference>
<dbReference type="SMART" id="SM00382">
    <property type="entry name" value="AAA"/>
    <property type="match status" value="1"/>
</dbReference>
<evidence type="ECO:0000256" key="2">
    <source>
        <dbReference type="ARBA" id="ARBA00022679"/>
    </source>
</evidence>
<feature type="compositionally biased region" description="Low complexity" evidence="12">
    <location>
        <begin position="444"/>
        <end position="481"/>
    </location>
</feature>
<comment type="subunit">
    <text evidence="11">DNA polymerase III contains a core (composed of alpha, epsilon and theta chains) that associates with a tau subunit. This core dimerizes to form the POLIII' complex. PolIII' associates with the gamma complex (composed of gamma, delta, delta', psi and chi chains) and with the beta chain to form the complete DNA polymerase III complex.</text>
</comment>
<dbReference type="NCBIfam" id="TIGR02397">
    <property type="entry name" value="dnaX_nterm"/>
    <property type="match status" value="1"/>
</dbReference>
<dbReference type="EMBL" id="FLQR01000012">
    <property type="protein sequence ID" value="SBS74869.1"/>
    <property type="molecule type" value="Genomic_DNA"/>
</dbReference>
<dbReference type="GO" id="GO:0046872">
    <property type="term" value="F:metal ion binding"/>
    <property type="evidence" value="ECO:0007669"/>
    <property type="project" value="UniProtKB-KW"/>
</dbReference>
<dbReference type="GO" id="GO:0009360">
    <property type="term" value="C:DNA polymerase III complex"/>
    <property type="evidence" value="ECO:0007669"/>
    <property type="project" value="InterPro"/>
</dbReference>
<feature type="compositionally biased region" description="Acidic residues" evidence="12">
    <location>
        <begin position="691"/>
        <end position="707"/>
    </location>
</feature>
<keyword evidence="4 11" id="KW-0235">DNA replication</keyword>
<evidence type="ECO:0000256" key="8">
    <source>
        <dbReference type="ARBA" id="ARBA00022840"/>
    </source>
</evidence>